<accession>A0A5J6VK07</accession>
<evidence type="ECO:0000313" key="2">
    <source>
        <dbReference type="EMBL" id="QFG74496.1"/>
    </source>
</evidence>
<proteinExistence type="predicted"/>
<sequence length="96" mass="10843">MFEGLNFIQKLIIVAPATLFWLVGLFLLITLKLVFNNCDKLGRVIGELKEDESCDKSDYEDYHMINSYGTIFGFVSLVVGVIIFALSYTLIKGLDK</sequence>
<feature type="transmembrane region" description="Helical" evidence="1">
    <location>
        <begin position="71"/>
        <end position="91"/>
    </location>
</feature>
<name>A0A5J6VK07_9VIRU</name>
<reference evidence="2" key="1">
    <citation type="journal article" date="2019" name="Philos. Trans. R. Soc. Lond., B, Biol. Sci.">
        <title>Targeted metagenomic recovery of four divergent viruses reveals shared and distinctive characteristics of giant viruses of marine eukaryotes.</title>
        <authorList>
            <person name="Needham D.M."/>
            <person name="Poirier C."/>
            <person name="Hehenberger E."/>
            <person name="Jimenez V."/>
            <person name="Swalwell J.E."/>
            <person name="Santoro A.E."/>
            <person name="Worden A.Z."/>
        </authorList>
    </citation>
    <scope>NUCLEOTIDE SEQUENCE</scope>
    <source>
        <strain evidence="2">MPacV-611</strain>
    </source>
</reference>
<evidence type="ECO:0000256" key="1">
    <source>
        <dbReference type="SAM" id="Phobius"/>
    </source>
</evidence>
<keyword evidence="1" id="KW-1133">Transmembrane helix</keyword>
<keyword evidence="1" id="KW-0472">Membrane</keyword>
<keyword evidence="1" id="KW-0812">Transmembrane</keyword>
<dbReference type="EMBL" id="MN448289">
    <property type="protein sequence ID" value="QFG74496.1"/>
    <property type="molecule type" value="Genomic_DNA"/>
</dbReference>
<organism evidence="2">
    <name type="scientific">Megaviridae environmental sample</name>
    <dbReference type="NCBI Taxonomy" id="1737588"/>
    <lineage>
        <taxon>Viruses</taxon>
        <taxon>Varidnaviria</taxon>
        <taxon>Bamfordvirae</taxon>
        <taxon>Nucleocytoviricota</taxon>
        <taxon>Megaviricetes</taxon>
        <taxon>Imitervirales</taxon>
        <taxon>Mimiviridae</taxon>
        <taxon>environmental samples</taxon>
    </lineage>
</organism>
<protein>
    <submittedName>
        <fullName evidence="2">Uncharacterized protein</fullName>
    </submittedName>
</protein>
<feature type="transmembrane region" description="Helical" evidence="1">
    <location>
        <begin position="12"/>
        <end position="35"/>
    </location>
</feature>